<reference evidence="2 3" key="1">
    <citation type="submission" date="2018-10" db="EMBL/GenBank/DDBJ databases">
        <authorList>
            <person name="Li J."/>
        </authorList>
    </citation>
    <scope>NUCLEOTIDE SEQUENCE [LARGE SCALE GENOMIC DNA]</scope>
    <source>
        <strain evidence="2 3">IF 016277</strain>
    </source>
</reference>
<keyword evidence="1" id="KW-0732">Signal</keyword>
<dbReference type="InterPro" id="IPR047808">
    <property type="entry name" value="CueP-like"/>
</dbReference>
<feature type="signal peptide" evidence="1">
    <location>
        <begin position="1"/>
        <end position="23"/>
    </location>
</feature>
<evidence type="ECO:0000313" key="2">
    <source>
        <dbReference type="EMBL" id="RLP75640.1"/>
    </source>
</evidence>
<evidence type="ECO:0008006" key="4">
    <source>
        <dbReference type="Google" id="ProtNLM"/>
    </source>
</evidence>
<evidence type="ECO:0000256" key="1">
    <source>
        <dbReference type="SAM" id="SignalP"/>
    </source>
</evidence>
<feature type="chain" id="PRO_5038427366" description="CueP family metal-binding protein" evidence="1">
    <location>
        <begin position="24"/>
        <end position="200"/>
    </location>
</feature>
<sequence length="200" mass="21032">MSTHTRKLALTAAPMLLALTLGLAGCSAEGSAPSAAPDASTAQGMLAAHGLEGMDARGVIEKLEHTALDKRPRDLMASIRPDSLLLSEQSGKTTQLPMPKDEFYLSVAPYVGTSHDCYFHSLTTCLGELGDADVSITVTTESGETIVSEKTRTNENGFVGIWLPRDITGTLTITQDGKSASTEIATGSEDPTCLTTMQLS</sequence>
<proteinExistence type="predicted"/>
<keyword evidence="3" id="KW-1185">Reference proteome</keyword>
<dbReference type="NCBIfam" id="NF038094">
    <property type="entry name" value="CueP_fam"/>
    <property type="match status" value="1"/>
</dbReference>
<dbReference type="OrthoDB" id="73040at2"/>
<dbReference type="Proteomes" id="UP000272503">
    <property type="component" value="Unassembled WGS sequence"/>
</dbReference>
<gene>
    <name evidence="2" type="ORF">D9V32_09210</name>
</gene>
<dbReference type="Pfam" id="PF21172">
    <property type="entry name" value="CueP"/>
    <property type="match status" value="1"/>
</dbReference>
<protein>
    <recommendedName>
        <fullName evidence="4">CueP family metal-binding protein</fullName>
    </recommendedName>
</protein>
<evidence type="ECO:0000313" key="3">
    <source>
        <dbReference type="Proteomes" id="UP000272503"/>
    </source>
</evidence>
<dbReference type="RefSeq" id="WP_121648614.1">
    <property type="nucleotide sequence ID" value="NZ_RCUX01000006.1"/>
</dbReference>
<name>A0A3L7A725_9MICO</name>
<organism evidence="2 3">
    <name type="scientific">Mycetocola tolaasinivorans</name>
    <dbReference type="NCBI Taxonomy" id="76635"/>
    <lineage>
        <taxon>Bacteria</taxon>
        <taxon>Bacillati</taxon>
        <taxon>Actinomycetota</taxon>
        <taxon>Actinomycetes</taxon>
        <taxon>Micrococcales</taxon>
        <taxon>Microbacteriaceae</taxon>
        <taxon>Mycetocola</taxon>
    </lineage>
</organism>
<dbReference type="EMBL" id="RCUX01000006">
    <property type="protein sequence ID" value="RLP75640.1"/>
    <property type="molecule type" value="Genomic_DNA"/>
</dbReference>
<comment type="caution">
    <text evidence="2">The sequence shown here is derived from an EMBL/GenBank/DDBJ whole genome shotgun (WGS) entry which is preliminary data.</text>
</comment>
<dbReference type="Gene3D" id="2.60.40.3700">
    <property type="match status" value="1"/>
</dbReference>
<dbReference type="AlphaFoldDB" id="A0A3L7A725"/>
<accession>A0A3L7A725</accession>
<dbReference type="PROSITE" id="PS51257">
    <property type="entry name" value="PROKAR_LIPOPROTEIN"/>
    <property type="match status" value="1"/>
</dbReference>